<reference evidence="3 4" key="1">
    <citation type="journal article" date="2018" name="Environ. Microbiol.">
        <title>Isolation and genomic characterization of Novimethylophilus kurashikiensis gen. nov. sp. nov., a new lanthanide-dependent methylotrophic species of Methylophilaceae.</title>
        <authorList>
            <person name="Lv H."/>
            <person name="Sahin N."/>
            <person name="Tani A."/>
        </authorList>
    </citation>
    <scope>NUCLEOTIDE SEQUENCE [LARGE SCALE GENOMIC DNA]</scope>
    <source>
        <strain evidence="3 4">La2-4</strain>
    </source>
</reference>
<evidence type="ECO:0000256" key="1">
    <source>
        <dbReference type="SAM" id="MobiDB-lite"/>
    </source>
</evidence>
<accession>A0A2R5FBQ5</accession>
<feature type="compositionally biased region" description="Basic and acidic residues" evidence="1">
    <location>
        <begin position="70"/>
        <end position="90"/>
    </location>
</feature>
<dbReference type="RefSeq" id="WP_109015269.1">
    <property type="nucleotide sequence ID" value="NZ_BDOQ01000006.1"/>
</dbReference>
<dbReference type="EMBL" id="BDOQ01000006">
    <property type="protein sequence ID" value="GBG14064.1"/>
    <property type="molecule type" value="Genomic_DNA"/>
</dbReference>
<dbReference type="Proteomes" id="UP000245081">
    <property type="component" value="Unassembled WGS sequence"/>
</dbReference>
<feature type="region of interest" description="Disordered" evidence="1">
    <location>
        <begin position="67"/>
        <end position="90"/>
    </location>
</feature>
<feature type="chain" id="PRO_5015340785" evidence="2">
    <location>
        <begin position="24"/>
        <end position="103"/>
    </location>
</feature>
<sequence length="103" mass="11833">MRFAASKWLVLIAVLVAPSLVEARDVITEQHNVAVAERILEKAQSAYDQDAERVRLLKERLAQQQSQLADAEKKADASRRNLDKAREEYDHQQKILDQAWKAH</sequence>
<protein>
    <submittedName>
        <fullName evidence="3">Uncharacterized protein</fullName>
    </submittedName>
</protein>
<comment type="caution">
    <text evidence="3">The sequence shown here is derived from an EMBL/GenBank/DDBJ whole genome shotgun (WGS) entry which is preliminary data.</text>
</comment>
<feature type="signal peptide" evidence="2">
    <location>
        <begin position="1"/>
        <end position="23"/>
    </location>
</feature>
<evidence type="ECO:0000256" key="2">
    <source>
        <dbReference type="SAM" id="SignalP"/>
    </source>
</evidence>
<gene>
    <name evidence="3" type="ORF">NMK_1623</name>
</gene>
<keyword evidence="4" id="KW-1185">Reference proteome</keyword>
<name>A0A2R5FBQ5_9PROT</name>
<organism evidence="3 4">
    <name type="scientific">Novimethylophilus kurashikiensis</name>
    <dbReference type="NCBI Taxonomy" id="1825523"/>
    <lineage>
        <taxon>Bacteria</taxon>
        <taxon>Pseudomonadati</taxon>
        <taxon>Pseudomonadota</taxon>
        <taxon>Betaproteobacteria</taxon>
        <taxon>Nitrosomonadales</taxon>
        <taxon>Methylophilaceae</taxon>
        <taxon>Novimethylophilus</taxon>
    </lineage>
</organism>
<keyword evidence="2" id="KW-0732">Signal</keyword>
<evidence type="ECO:0000313" key="3">
    <source>
        <dbReference type="EMBL" id="GBG14064.1"/>
    </source>
</evidence>
<evidence type="ECO:0000313" key="4">
    <source>
        <dbReference type="Proteomes" id="UP000245081"/>
    </source>
</evidence>
<dbReference type="AlphaFoldDB" id="A0A2R5FBQ5"/>
<proteinExistence type="predicted"/>